<proteinExistence type="predicted"/>
<keyword evidence="2" id="KW-1185">Reference proteome</keyword>
<organism evidence="1 2">
    <name type="scientific">Sphaeroforma arctica JP610</name>
    <dbReference type="NCBI Taxonomy" id="667725"/>
    <lineage>
        <taxon>Eukaryota</taxon>
        <taxon>Ichthyosporea</taxon>
        <taxon>Ichthyophonida</taxon>
        <taxon>Sphaeroforma</taxon>
    </lineage>
</organism>
<evidence type="ECO:0000313" key="1">
    <source>
        <dbReference type="EMBL" id="KNC79336.1"/>
    </source>
</evidence>
<sequence length="71" mass="7720">MKQVSQMADFSGGAAAEEKQSAQASAFSFLSKRVLEQGSELLKQGVKTFIPPSTKLPITRIVEYVNKTSLD</sequence>
<dbReference type="RefSeq" id="XP_014153238.1">
    <property type="nucleotide sequence ID" value="XM_014297763.1"/>
</dbReference>
<dbReference type="AlphaFoldDB" id="A0A0L0FRX8"/>
<gene>
    <name evidence="1" type="ORF">SARC_08272</name>
</gene>
<dbReference type="GeneID" id="25908776"/>
<name>A0A0L0FRX8_9EUKA</name>
<reference evidence="1 2" key="1">
    <citation type="submission" date="2011-02" db="EMBL/GenBank/DDBJ databases">
        <title>The Genome Sequence of Sphaeroforma arctica JP610.</title>
        <authorList>
            <consortium name="The Broad Institute Genome Sequencing Platform"/>
            <person name="Russ C."/>
            <person name="Cuomo C."/>
            <person name="Young S.K."/>
            <person name="Zeng Q."/>
            <person name="Gargeya S."/>
            <person name="Alvarado L."/>
            <person name="Berlin A."/>
            <person name="Chapman S.B."/>
            <person name="Chen Z."/>
            <person name="Freedman E."/>
            <person name="Gellesch M."/>
            <person name="Goldberg J."/>
            <person name="Griggs A."/>
            <person name="Gujja S."/>
            <person name="Heilman E."/>
            <person name="Heiman D."/>
            <person name="Howarth C."/>
            <person name="Mehta T."/>
            <person name="Neiman D."/>
            <person name="Pearson M."/>
            <person name="Roberts A."/>
            <person name="Saif S."/>
            <person name="Shea T."/>
            <person name="Shenoy N."/>
            <person name="Sisk P."/>
            <person name="Stolte C."/>
            <person name="Sykes S."/>
            <person name="White J."/>
            <person name="Yandava C."/>
            <person name="Burger G."/>
            <person name="Gray M.W."/>
            <person name="Holland P.W.H."/>
            <person name="King N."/>
            <person name="Lang F.B.F."/>
            <person name="Roger A.J."/>
            <person name="Ruiz-Trillo I."/>
            <person name="Haas B."/>
            <person name="Nusbaum C."/>
            <person name="Birren B."/>
        </authorList>
    </citation>
    <scope>NUCLEOTIDE SEQUENCE [LARGE SCALE GENOMIC DNA]</scope>
    <source>
        <strain evidence="1 2">JP610</strain>
    </source>
</reference>
<dbReference type="Proteomes" id="UP000054560">
    <property type="component" value="Unassembled WGS sequence"/>
</dbReference>
<accession>A0A0L0FRX8</accession>
<evidence type="ECO:0000313" key="2">
    <source>
        <dbReference type="Proteomes" id="UP000054560"/>
    </source>
</evidence>
<protein>
    <submittedName>
        <fullName evidence="1">Uncharacterized protein</fullName>
    </submittedName>
</protein>
<dbReference type="EMBL" id="KQ242323">
    <property type="protein sequence ID" value="KNC79336.1"/>
    <property type="molecule type" value="Genomic_DNA"/>
</dbReference>